<dbReference type="AlphaFoldDB" id="A0AAE1AYM1"/>
<keyword evidence="3 4" id="KW-0862">Zinc</keyword>
<dbReference type="EMBL" id="JAWDGP010000898">
    <property type="protein sequence ID" value="KAK3796293.1"/>
    <property type="molecule type" value="Genomic_DNA"/>
</dbReference>
<comment type="caution">
    <text evidence="7">The sequence shown here is derived from an EMBL/GenBank/DDBJ whole genome shotgun (WGS) entry which is preliminary data.</text>
</comment>
<feature type="domain" description="TRAF-type" evidence="6">
    <location>
        <begin position="28"/>
        <end position="77"/>
    </location>
</feature>
<dbReference type="Pfam" id="PF00595">
    <property type="entry name" value="PDZ"/>
    <property type="match status" value="4"/>
</dbReference>
<dbReference type="PROSITE" id="PS50145">
    <property type="entry name" value="ZF_TRAF"/>
    <property type="match status" value="1"/>
</dbReference>
<reference evidence="7" key="1">
    <citation type="journal article" date="2023" name="G3 (Bethesda)">
        <title>A reference genome for the long-term kleptoplast-retaining sea slug Elysia crispata morphotype clarki.</title>
        <authorList>
            <person name="Eastman K.E."/>
            <person name="Pendleton A.L."/>
            <person name="Shaikh M.A."/>
            <person name="Suttiyut T."/>
            <person name="Ogas R."/>
            <person name="Tomko P."/>
            <person name="Gavelis G."/>
            <person name="Widhalm J.R."/>
            <person name="Wisecaver J.H."/>
        </authorList>
    </citation>
    <scope>NUCLEOTIDE SEQUENCE</scope>
    <source>
        <strain evidence="7">ECLA1</strain>
    </source>
</reference>
<feature type="domain" description="PDZ" evidence="5">
    <location>
        <begin position="102"/>
        <end position="186"/>
    </location>
</feature>
<dbReference type="PROSITE" id="PS50106">
    <property type="entry name" value="PDZ"/>
    <property type="match status" value="4"/>
</dbReference>
<keyword evidence="1 4" id="KW-0479">Metal-binding</keyword>
<dbReference type="CDD" id="cd06678">
    <property type="entry name" value="PDZ2_LNX1_2-like"/>
    <property type="match status" value="1"/>
</dbReference>
<organism evidence="7 8">
    <name type="scientific">Elysia crispata</name>
    <name type="common">lettuce slug</name>
    <dbReference type="NCBI Taxonomy" id="231223"/>
    <lineage>
        <taxon>Eukaryota</taxon>
        <taxon>Metazoa</taxon>
        <taxon>Spiralia</taxon>
        <taxon>Lophotrochozoa</taxon>
        <taxon>Mollusca</taxon>
        <taxon>Gastropoda</taxon>
        <taxon>Heterobranchia</taxon>
        <taxon>Euthyneura</taxon>
        <taxon>Panpulmonata</taxon>
        <taxon>Sacoglossa</taxon>
        <taxon>Placobranchoidea</taxon>
        <taxon>Plakobranchidae</taxon>
        <taxon>Elysia</taxon>
    </lineage>
</organism>
<dbReference type="CDD" id="cd06677">
    <property type="entry name" value="PDZ1_LNX1_2-like"/>
    <property type="match status" value="1"/>
</dbReference>
<dbReference type="InterPro" id="IPR001293">
    <property type="entry name" value="Znf_TRAF"/>
</dbReference>
<name>A0AAE1AYM1_9GAST</name>
<keyword evidence="2 4" id="KW-0863">Zinc-finger</keyword>
<dbReference type="InterPro" id="IPR001478">
    <property type="entry name" value="PDZ"/>
</dbReference>
<dbReference type="CDD" id="cd06679">
    <property type="entry name" value="PDZ3_LNX1_2-like"/>
    <property type="match status" value="1"/>
</dbReference>
<evidence type="ECO:0000256" key="3">
    <source>
        <dbReference type="ARBA" id="ARBA00022833"/>
    </source>
</evidence>
<proteinExistence type="predicted"/>
<feature type="zinc finger region" description="TRAF-type" evidence="4">
    <location>
        <begin position="28"/>
        <end position="77"/>
    </location>
</feature>
<dbReference type="PANTHER" id="PTHR19964:SF84">
    <property type="entry name" value="LIGAND OF NUMB PROTEIN X 2-LIKE ISOFORM X1"/>
    <property type="match status" value="1"/>
</dbReference>
<evidence type="ECO:0000259" key="6">
    <source>
        <dbReference type="PROSITE" id="PS50145"/>
    </source>
</evidence>
<evidence type="ECO:0000313" key="8">
    <source>
        <dbReference type="Proteomes" id="UP001283361"/>
    </source>
</evidence>
<dbReference type="InterPro" id="IPR013083">
    <property type="entry name" value="Znf_RING/FYVE/PHD"/>
</dbReference>
<keyword evidence="8" id="KW-1185">Reference proteome</keyword>
<dbReference type="GO" id="GO:0008270">
    <property type="term" value="F:zinc ion binding"/>
    <property type="evidence" value="ECO:0007669"/>
    <property type="project" value="UniProtKB-KW"/>
</dbReference>
<dbReference type="Gene3D" id="3.30.40.10">
    <property type="entry name" value="Zinc/RING finger domain, C3HC4 (zinc finger)"/>
    <property type="match status" value="1"/>
</dbReference>
<dbReference type="InterPro" id="IPR036034">
    <property type="entry name" value="PDZ_sf"/>
</dbReference>
<dbReference type="SUPFAM" id="SSF50156">
    <property type="entry name" value="PDZ domain-like"/>
    <property type="match status" value="4"/>
</dbReference>
<feature type="domain" description="PDZ" evidence="5">
    <location>
        <begin position="200"/>
        <end position="282"/>
    </location>
</feature>
<evidence type="ECO:0000256" key="2">
    <source>
        <dbReference type="ARBA" id="ARBA00022771"/>
    </source>
</evidence>
<evidence type="ECO:0000313" key="7">
    <source>
        <dbReference type="EMBL" id="KAK3796293.1"/>
    </source>
</evidence>
<gene>
    <name evidence="7" type="ORF">RRG08_041607</name>
</gene>
<evidence type="ECO:0000259" key="5">
    <source>
        <dbReference type="PROSITE" id="PS50106"/>
    </source>
</evidence>
<dbReference type="SMART" id="SM00228">
    <property type="entry name" value="PDZ"/>
    <property type="match status" value="4"/>
</dbReference>
<protein>
    <submittedName>
        <fullName evidence="7">Uncharacterized protein</fullName>
    </submittedName>
</protein>
<dbReference type="CDD" id="cd06680">
    <property type="entry name" value="PDZ4_LNX1_2-like"/>
    <property type="match status" value="1"/>
</dbReference>
<sequence length="541" mass="58480">MTSSSYSAEDNHFSVLLSPSRLLDKLLVVCPNVDYCEEVLTRCELEAHLLHRCRGAVTRCIKSSLGCTFQGPRSALQSHLWECPYRDQNAGKNPVTEGEVSTIEVQRQEGESLGISVVGGCDTPLVCTVIQEVFPDGAVAHDGRLMAGDQILEVNGEDLTQATHHQAGAILAQFFPVCRLTIYRERAEENRPIEKEEILKITLCKHKGRQLGIKLVGKRNGPGVYILTLIHGSLAEMDGRLKMDDRVLEINGQDVSYGTQEQAAALIVASPTRVQFVIARRSRPQTPDIIRSATGEGSCFGNEGGGGSSKYSVFTHSGDQDKPVSPLCFICQEKIVTIHKEASESLGVSIAGGLGSQRGDTPIYITNINPVGCVGRTNVLKKGDVLLSINSNNLLHLSHPDSVKQIRKSSEAKVLALRVYDAREISQGEHNFVPSWIYWLQMPTACRIVKTITLLRSPTGSLGFSIVGGMDCSHGNLPIFVKSVVPDTPAAKDGRLKCGDILLSVNDQSLRSVAHSAAVAVLKLADGAITLSVVSWPGTVV</sequence>
<evidence type="ECO:0000256" key="4">
    <source>
        <dbReference type="PROSITE-ProRule" id="PRU00207"/>
    </source>
</evidence>
<dbReference type="Gene3D" id="2.30.42.10">
    <property type="match status" value="4"/>
</dbReference>
<evidence type="ECO:0000256" key="1">
    <source>
        <dbReference type="ARBA" id="ARBA00022723"/>
    </source>
</evidence>
<dbReference type="PANTHER" id="PTHR19964">
    <property type="entry name" value="MULTIPLE PDZ DOMAIN PROTEIN"/>
    <property type="match status" value="1"/>
</dbReference>
<feature type="domain" description="PDZ" evidence="5">
    <location>
        <begin position="335"/>
        <end position="421"/>
    </location>
</feature>
<dbReference type="SUPFAM" id="SSF49599">
    <property type="entry name" value="TRAF domain-like"/>
    <property type="match status" value="1"/>
</dbReference>
<accession>A0AAE1AYM1</accession>
<dbReference type="Proteomes" id="UP001283361">
    <property type="component" value="Unassembled WGS sequence"/>
</dbReference>
<dbReference type="InterPro" id="IPR051342">
    <property type="entry name" value="PDZ_scaffold"/>
</dbReference>
<feature type="domain" description="PDZ" evidence="5">
    <location>
        <begin position="451"/>
        <end position="537"/>
    </location>
</feature>